<reference evidence="2" key="1">
    <citation type="submission" date="2023-06" db="EMBL/GenBank/DDBJ databases">
        <title>Genome-scale phylogeny and comparative genomics of the fungal order Sordariales.</title>
        <authorList>
            <consortium name="Lawrence Berkeley National Laboratory"/>
            <person name="Hensen N."/>
            <person name="Bonometti L."/>
            <person name="Westerberg I."/>
            <person name="Brannstrom I.O."/>
            <person name="Guillou S."/>
            <person name="Cros-Aarteil S."/>
            <person name="Calhoun S."/>
            <person name="Haridas S."/>
            <person name="Kuo A."/>
            <person name="Mondo S."/>
            <person name="Pangilinan J."/>
            <person name="Riley R."/>
            <person name="Labutti K."/>
            <person name="Andreopoulos B."/>
            <person name="Lipzen A."/>
            <person name="Chen C."/>
            <person name="Yanf M."/>
            <person name="Daum C."/>
            <person name="Ng V."/>
            <person name="Clum A."/>
            <person name="Steindorff A."/>
            <person name="Ohm R."/>
            <person name="Martin F."/>
            <person name="Silar P."/>
            <person name="Natvig D."/>
            <person name="Lalanne C."/>
            <person name="Gautier V."/>
            <person name="Ament-Velasquez S.L."/>
            <person name="Kruys A."/>
            <person name="Hutchinson M.I."/>
            <person name="Powell A.J."/>
            <person name="Barry K."/>
            <person name="Miller A.N."/>
            <person name="Grigoriev I.V."/>
            <person name="Debuchy R."/>
            <person name="Gladieux P."/>
            <person name="Thoren M.H."/>
            <person name="Johannesson H."/>
        </authorList>
    </citation>
    <scope>NUCLEOTIDE SEQUENCE</scope>
    <source>
        <strain evidence="2">PSN4</strain>
    </source>
</reference>
<feature type="transmembrane region" description="Helical" evidence="1">
    <location>
        <begin position="52"/>
        <end position="71"/>
    </location>
</feature>
<keyword evidence="3" id="KW-1185">Reference proteome</keyword>
<keyword evidence="1" id="KW-1133">Transmembrane helix</keyword>
<comment type="caution">
    <text evidence="2">The sequence shown here is derived from an EMBL/GenBank/DDBJ whole genome shotgun (WGS) entry which is preliminary data.</text>
</comment>
<evidence type="ECO:0000313" key="3">
    <source>
        <dbReference type="Proteomes" id="UP001239445"/>
    </source>
</evidence>
<gene>
    <name evidence="2" type="ORF">QBC47DRAFT_465218</name>
</gene>
<keyword evidence="1" id="KW-0472">Membrane</keyword>
<dbReference type="AlphaFoldDB" id="A0AAJ0F6B0"/>
<organism evidence="2 3">
    <name type="scientific">Echria macrotheca</name>
    <dbReference type="NCBI Taxonomy" id="438768"/>
    <lineage>
        <taxon>Eukaryota</taxon>
        <taxon>Fungi</taxon>
        <taxon>Dikarya</taxon>
        <taxon>Ascomycota</taxon>
        <taxon>Pezizomycotina</taxon>
        <taxon>Sordariomycetes</taxon>
        <taxon>Sordariomycetidae</taxon>
        <taxon>Sordariales</taxon>
        <taxon>Schizotheciaceae</taxon>
        <taxon>Echria</taxon>
    </lineage>
</organism>
<evidence type="ECO:0000313" key="2">
    <source>
        <dbReference type="EMBL" id="KAK1749969.1"/>
    </source>
</evidence>
<proteinExistence type="predicted"/>
<keyword evidence="1" id="KW-0812">Transmembrane</keyword>
<dbReference type="EMBL" id="MU839850">
    <property type="protein sequence ID" value="KAK1749969.1"/>
    <property type="molecule type" value="Genomic_DNA"/>
</dbReference>
<protein>
    <submittedName>
        <fullName evidence="2">Uncharacterized protein</fullName>
    </submittedName>
</protein>
<accession>A0AAJ0F6B0</accession>
<name>A0AAJ0F6B0_9PEZI</name>
<dbReference type="Proteomes" id="UP001239445">
    <property type="component" value="Unassembled WGS sequence"/>
</dbReference>
<evidence type="ECO:0000256" key="1">
    <source>
        <dbReference type="SAM" id="Phobius"/>
    </source>
</evidence>
<sequence>MVESNTARSLFRPPKVPLHTEMPAGLTMGSMVVPDRVTISGGEADTMTKGDIHVLLFVVVVVVVVVLVPGLKPSRFRSELFDSYGTWYQCSNRRPKYPGSWFLGLGKGGFSSPRCLVSCSYSLVVTFLPSENGGLE</sequence>